<comment type="caution">
    <text evidence="2">The sequence shown here is derived from an EMBL/GenBank/DDBJ whole genome shotgun (WGS) entry which is preliminary data.</text>
</comment>
<dbReference type="EMBL" id="SWKU01000013">
    <property type="protein sequence ID" value="KAF3001274.1"/>
    <property type="molecule type" value="Genomic_DNA"/>
</dbReference>
<evidence type="ECO:0000256" key="1">
    <source>
        <dbReference type="SAM" id="Coils"/>
    </source>
</evidence>
<keyword evidence="3" id="KW-1185">Reference proteome</keyword>
<evidence type="ECO:0000313" key="3">
    <source>
        <dbReference type="Proteomes" id="UP000801428"/>
    </source>
</evidence>
<keyword evidence="1" id="KW-0175">Coiled coil</keyword>
<feature type="coiled-coil region" evidence="1">
    <location>
        <begin position="528"/>
        <end position="562"/>
    </location>
</feature>
<evidence type="ECO:0000313" key="2">
    <source>
        <dbReference type="EMBL" id="KAF3001274.1"/>
    </source>
</evidence>
<gene>
    <name evidence="2" type="ORF">E8E13_004075</name>
</gene>
<reference evidence="2" key="1">
    <citation type="submission" date="2019-04" db="EMBL/GenBank/DDBJ databases">
        <title>Sequencing of skin fungus with MAO and IRED activity.</title>
        <authorList>
            <person name="Marsaioli A.J."/>
            <person name="Bonatto J.M.C."/>
            <person name="Reis Junior O."/>
        </authorList>
    </citation>
    <scope>NUCLEOTIDE SEQUENCE</scope>
    <source>
        <strain evidence="2">30M1</strain>
    </source>
</reference>
<dbReference type="Proteomes" id="UP000801428">
    <property type="component" value="Unassembled WGS sequence"/>
</dbReference>
<name>A0A9P4W5Z0_CURKU</name>
<dbReference type="OrthoDB" id="3915128at2759"/>
<sequence length="565" mass="62882">MMFIHLYLDLEIATSAGAMDTPVALGARRELVELPNIAYVNASSFEKLGAETIQLSTHHASSTIITCSVCPNLKVTTVDHGEDQHALTRKPRLGFSAAEPSLIDSPYRACLIATGVTAFLSVLGVARPGTFLRTVAVTGAIDGAITACDIYGRQELNRAVLKMDGLENPKPFKLWERTKQWTLEDASLFGGATGLLIASNPRLFPGARGFSRFFGITVAGCAIGAKTAEWALSRGPPHQAKRVEWVLAMQRRAHYERLSSDEKAKDSLSRFGKGLLMSYTKESTLMQILGKPFGGLSGAATPTSVVVEHGHAQDAQMASLRQHIQEAHANPPILMVAEFENEELAAPDYERGYRQYCMDPAETDLEEVQEHLEHLNKLHDSETKELAYVWQALVPKEHQMHQMSEAEPEKELLRRELQLLNSIAVHSQTRLAVIAYAQADARKRMAQIRDENVTAIAKIPLPGMQSIPLEEDWSKSYVPHKTAERIRSRWESARGDLAHIDAVLAQFERMKARGQVEGNQHSLVHKKAKELQTTREQVKLNVEATERVLKEFEDRVFKAEEQNSK</sequence>
<protein>
    <submittedName>
        <fullName evidence="2">Uncharacterized protein</fullName>
    </submittedName>
</protein>
<organism evidence="2 3">
    <name type="scientific">Curvularia kusanoi</name>
    <name type="common">Cochliobolus kusanoi</name>
    <dbReference type="NCBI Taxonomy" id="90978"/>
    <lineage>
        <taxon>Eukaryota</taxon>
        <taxon>Fungi</taxon>
        <taxon>Dikarya</taxon>
        <taxon>Ascomycota</taxon>
        <taxon>Pezizomycotina</taxon>
        <taxon>Dothideomycetes</taxon>
        <taxon>Pleosporomycetidae</taxon>
        <taxon>Pleosporales</taxon>
        <taxon>Pleosporineae</taxon>
        <taxon>Pleosporaceae</taxon>
        <taxon>Curvularia</taxon>
    </lineage>
</organism>
<dbReference type="AlphaFoldDB" id="A0A9P4W5Z0"/>
<proteinExistence type="predicted"/>
<accession>A0A9P4W5Z0</accession>